<sequence length="213" mass="24037">MTLHIVLTGGIASGKSAVSGFFEELDVRVIDADIIAREVVEPGASGLNQIIEHFGESVLLDNGSLDRQALREIVFNDETKRQWLNGLLHPMIRNRMAELRSDAEKCDELYTVSVIPLYFETIHGTTEAQSYHRVLVVDSSQENQLERLMKRDGGNLQLAQSLMSSQATRQQRLSIADDIIKNESDLHSLKQQVISLDSHYRDLARNQRHEQDG</sequence>
<dbReference type="GO" id="GO:0004140">
    <property type="term" value="F:dephospho-CoA kinase activity"/>
    <property type="evidence" value="ECO:0007669"/>
    <property type="project" value="UniProtKB-UniRule"/>
</dbReference>
<comment type="catalytic activity">
    <reaction evidence="5">
        <text>3'-dephospho-CoA + ATP = ADP + CoA + H(+)</text>
        <dbReference type="Rhea" id="RHEA:18245"/>
        <dbReference type="ChEBI" id="CHEBI:15378"/>
        <dbReference type="ChEBI" id="CHEBI:30616"/>
        <dbReference type="ChEBI" id="CHEBI:57287"/>
        <dbReference type="ChEBI" id="CHEBI:57328"/>
        <dbReference type="ChEBI" id="CHEBI:456216"/>
        <dbReference type="EC" id="2.7.1.24"/>
    </reaction>
</comment>
<comment type="similarity">
    <text evidence="1 5">Belongs to the CoaE family.</text>
</comment>
<comment type="pathway">
    <text evidence="5">Cofactor biosynthesis; coenzyme A biosynthesis; CoA from (R)-pantothenate: step 5/5.</text>
</comment>
<dbReference type="PROSITE" id="PS51219">
    <property type="entry name" value="DPCK"/>
    <property type="match status" value="1"/>
</dbReference>
<dbReference type="SUPFAM" id="SSF52540">
    <property type="entry name" value="P-loop containing nucleoside triphosphate hydrolases"/>
    <property type="match status" value="1"/>
</dbReference>
<keyword evidence="3 5" id="KW-0067">ATP-binding</keyword>
<dbReference type="GO" id="GO:0015937">
    <property type="term" value="P:coenzyme A biosynthetic process"/>
    <property type="evidence" value="ECO:0007669"/>
    <property type="project" value="UniProtKB-UniRule"/>
</dbReference>
<evidence type="ECO:0000313" key="7">
    <source>
        <dbReference type="EMBL" id="PXF63286.1"/>
    </source>
</evidence>
<feature type="binding site" evidence="5">
    <location>
        <begin position="12"/>
        <end position="17"/>
    </location>
    <ligand>
        <name>ATP</name>
        <dbReference type="ChEBI" id="CHEBI:30616"/>
    </ligand>
</feature>
<comment type="subcellular location">
    <subcellularLocation>
        <location evidence="5">Cytoplasm</location>
    </subcellularLocation>
</comment>
<evidence type="ECO:0000256" key="1">
    <source>
        <dbReference type="ARBA" id="ARBA00009018"/>
    </source>
</evidence>
<dbReference type="Pfam" id="PF01121">
    <property type="entry name" value="CoaE"/>
    <property type="match status" value="1"/>
</dbReference>
<dbReference type="InterPro" id="IPR027417">
    <property type="entry name" value="P-loop_NTPase"/>
</dbReference>
<evidence type="ECO:0000313" key="8">
    <source>
        <dbReference type="Proteomes" id="UP000247689"/>
    </source>
</evidence>
<dbReference type="GO" id="GO:0005524">
    <property type="term" value="F:ATP binding"/>
    <property type="evidence" value="ECO:0007669"/>
    <property type="project" value="UniProtKB-UniRule"/>
</dbReference>
<dbReference type="PANTHER" id="PTHR10695:SF46">
    <property type="entry name" value="BIFUNCTIONAL COENZYME A SYNTHASE-RELATED"/>
    <property type="match status" value="1"/>
</dbReference>
<comment type="caution">
    <text evidence="7">The sequence shown here is derived from an EMBL/GenBank/DDBJ whole genome shotgun (WGS) entry which is preliminary data.</text>
</comment>
<dbReference type="EMBL" id="QICH01000002">
    <property type="protein sequence ID" value="PXF63286.1"/>
    <property type="molecule type" value="Genomic_DNA"/>
</dbReference>
<evidence type="ECO:0000256" key="5">
    <source>
        <dbReference type="HAMAP-Rule" id="MF_00376"/>
    </source>
</evidence>
<dbReference type="Gene3D" id="3.40.50.300">
    <property type="entry name" value="P-loop containing nucleotide triphosphate hydrolases"/>
    <property type="match status" value="1"/>
</dbReference>
<comment type="function">
    <text evidence="5">Catalyzes the phosphorylation of the 3'-hydroxyl group of dephosphocoenzyme A to form coenzyme A.</text>
</comment>
<dbReference type="PANTHER" id="PTHR10695">
    <property type="entry name" value="DEPHOSPHO-COA KINASE-RELATED"/>
    <property type="match status" value="1"/>
</dbReference>
<accession>A0A318D224</accession>
<dbReference type="UniPathway" id="UPA00241">
    <property type="reaction ID" value="UER00356"/>
</dbReference>
<evidence type="ECO:0000256" key="6">
    <source>
        <dbReference type="NCBIfam" id="TIGR00152"/>
    </source>
</evidence>
<dbReference type="EC" id="2.7.1.24" evidence="5 6"/>
<keyword evidence="8" id="KW-1185">Reference proteome</keyword>
<name>A0A318D224_9GAMM</name>
<reference evidence="7 8" key="1">
    <citation type="submission" date="2018-05" db="EMBL/GenBank/DDBJ databases">
        <title>Kangiella spongicola genome sequence.</title>
        <authorList>
            <person name="Maclea K.S."/>
            <person name="Goen A.E."/>
            <person name="Kelley C."/>
            <person name="Underriner A."/>
            <person name="Silverwood T."/>
            <person name="Trachtenberg A.M."/>
        </authorList>
    </citation>
    <scope>NUCLEOTIDE SEQUENCE [LARGE SCALE GENOMIC DNA]</scope>
    <source>
        <strain evidence="7 8">ATCC BAA-2076</strain>
    </source>
</reference>
<dbReference type="GO" id="GO:0005737">
    <property type="term" value="C:cytoplasm"/>
    <property type="evidence" value="ECO:0007669"/>
    <property type="project" value="UniProtKB-SubCell"/>
</dbReference>
<keyword evidence="2 5" id="KW-0547">Nucleotide-binding</keyword>
<keyword evidence="4 5" id="KW-0173">Coenzyme A biosynthesis</keyword>
<proteinExistence type="inferred from homology"/>
<keyword evidence="5" id="KW-0808">Transferase</keyword>
<dbReference type="InterPro" id="IPR001977">
    <property type="entry name" value="Depp_CoAkinase"/>
</dbReference>
<keyword evidence="5" id="KW-0963">Cytoplasm</keyword>
<dbReference type="Proteomes" id="UP000247689">
    <property type="component" value="Unassembled WGS sequence"/>
</dbReference>
<evidence type="ECO:0000256" key="3">
    <source>
        <dbReference type="ARBA" id="ARBA00022840"/>
    </source>
</evidence>
<protein>
    <recommendedName>
        <fullName evidence="5 6">Dephospho-CoA kinase</fullName>
        <ecNumber evidence="5 6">2.7.1.24</ecNumber>
    </recommendedName>
    <alternativeName>
        <fullName evidence="5">Dephosphocoenzyme A kinase</fullName>
    </alternativeName>
</protein>
<evidence type="ECO:0000256" key="2">
    <source>
        <dbReference type="ARBA" id="ARBA00022741"/>
    </source>
</evidence>
<dbReference type="HAMAP" id="MF_00376">
    <property type="entry name" value="Dephospho_CoA_kinase"/>
    <property type="match status" value="1"/>
</dbReference>
<keyword evidence="5 7" id="KW-0418">Kinase</keyword>
<evidence type="ECO:0000256" key="4">
    <source>
        <dbReference type="ARBA" id="ARBA00022993"/>
    </source>
</evidence>
<dbReference type="RefSeq" id="WP_110201089.1">
    <property type="nucleotide sequence ID" value="NZ_QICH01000002.1"/>
</dbReference>
<dbReference type="CDD" id="cd02022">
    <property type="entry name" value="DPCK"/>
    <property type="match status" value="1"/>
</dbReference>
<dbReference type="NCBIfam" id="TIGR00152">
    <property type="entry name" value="dephospho-CoA kinase"/>
    <property type="match status" value="1"/>
</dbReference>
<organism evidence="7 8">
    <name type="scientific">Kangiella spongicola</name>
    <dbReference type="NCBI Taxonomy" id="796379"/>
    <lineage>
        <taxon>Bacteria</taxon>
        <taxon>Pseudomonadati</taxon>
        <taxon>Pseudomonadota</taxon>
        <taxon>Gammaproteobacteria</taxon>
        <taxon>Kangiellales</taxon>
        <taxon>Kangiellaceae</taxon>
        <taxon>Kangiella</taxon>
    </lineage>
</organism>
<dbReference type="OrthoDB" id="9812943at2"/>
<gene>
    <name evidence="5" type="primary">coaE</name>
    <name evidence="7" type="ORF">DL796_07535</name>
</gene>
<dbReference type="AlphaFoldDB" id="A0A318D224"/>